<keyword evidence="2" id="KW-1185">Reference proteome</keyword>
<proteinExistence type="predicted"/>
<comment type="caution">
    <text evidence="1">The sequence shown here is derived from an EMBL/GenBank/DDBJ whole genome shotgun (WGS) entry which is preliminary data.</text>
</comment>
<dbReference type="AlphaFoldDB" id="A0A2P4YRU6"/>
<name>A0A2P4YRU6_9STRA</name>
<accession>A0A2P4YRU6</accession>
<reference evidence="1 2" key="1">
    <citation type="journal article" date="2017" name="Genome Biol. Evol.">
        <title>Phytophthora megakarya and P. palmivora, closely related causal agents of cacao black pod rot, underwent increases in genome sizes and gene numbers by different mechanisms.</title>
        <authorList>
            <person name="Ali S.S."/>
            <person name="Shao J."/>
            <person name="Lary D.J."/>
            <person name="Kronmiller B."/>
            <person name="Shen D."/>
            <person name="Strem M.D."/>
            <person name="Amoako-Attah I."/>
            <person name="Akrofi A.Y."/>
            <person name="Begoude B.A."/>
            <person name="Ten Hoopen G.M."/>
            <person name="Coulibaly K."/>
            <person name="Kebe B.I."/>
            <person name="Melnick R.L."/>
            <person name="Guiltinan M.J."/>
            <person name="Tyler B.M."/>
            <person name="Meinhardt L.W."/>
            <person name="Bailey B.A."/>
        </authorList>
    </citation>
    <scope>NUCLEOTIDE SEQUENCE [LARGE SCALE GENOMIC DNA]</scope>
    <source>
        <strain evidence="2">sbr112.9</strain>
    </source>
</reference>
<feature type="non-terminal residue" evidence="1">
    <location>
        <position position="202"/>
    </location>
</feature>
<gene>
    <name evidence="1" type="ORF">PHPALM_1607</name>
</gene>
<sequence length="202" mass="22193">MAYLLFSGELRPFTSVKGNFFAAASGTAFVHTFASAYLTDSIQVEYSFGSFEVRGRRGSGVASELLRGVTISLFFVKLQSEFLKTLAFTKQGLAPVELKSVSVKKIVIHLATTWKVVVKVEGVAVDGHMVDPNVEGVFEVQDAVAMKLNEAAMWMNLLVTERTKTELRQKQEEEAAAPGATPKTFSFKDRVLQQIAAQVDIH</sequence>
<organism evidence="1 2">
    <name type="scientific">Phytophthora palmivora</name>
    <dbReference type="NCBI Taxonomy" id="4796"/>
    <lineage>
        <taxon>Eukaryota</taxon>
        <taxon>Sar</taxon>
        <taxon>Stramenopiles</taxon>
        <taxon>Oomycota</taxon>
        <taxon>Peronosporomycetes</taxon>
        <taxon>Peronosporales</taxon>
        <taxon>Peronosporaceae</taxon>
        <taxon>Phytophthora</taxon>
    </lineage>
</organism>
<evidence type="ECO:0000313" key="2">
    <source>
        <dbReference type="Proteomes" id="UP000237271"/>
    </source>
</evidence>
<dbReference type="OrthoDB" id="10533800at2759"/>
<protein>
    <submittedName>
        <fullName evidence="1">Uncharacterized protein</fullName>
    </submittedName>
</protein>
<dbReference type="EMBL" id="NCKW01000402">
    <property type="protein sequence ID" value="POM80543.1"/>
    <property type="molecule type" value="Genomic_DNA"/>
</dbReference>
<dbReference type="Proteomes" id="UP000237271">
    <property type="component" value="Unassembled WGS sequence"/>
</dbReference>
<evidence type="ECO:0000313" key="1">
    <source>
        <dbReference type="EMBL" id="POM80543.1"/>
    </source>
</evidence>